<keyword evidence="1" id="KW-0812">Transmembrane</keyword>
<dbReference type="STRING" id="1791.GCA_001049355_02363"/>
<proteinExistence type="predicted"/>
<keyword evidence="1" id="KW-1133">Transmembrane helix</keyword>
<gene>
    <name evidence="3" type="ORF">NCTC10437_00732</name>
</gene>
<dbReference type="Proteomes" id="UP000279306">
    <property type="component" value="Chromosome"/>
</dbReference>
<dbReference type="Gene3D" id="3.40.50.410">
    <property type="entry name" value="von Willebrand factor, type A domain"/>
    <property type="match status" value="1"/>
</dbReference>
<dbReference type="OrthoDB" id="9814325at2"/>
<dbReference type="InterPro" id="IPR036465">
    <property type="entry name" value="vWFA_dom_sf"/>
</dbReference>
<evidence type="ECO:0000259" key="2">
    <source>
        <dbReference type="PROSITE" id="PS50234"/>
    </source>
</evidence>
<name>A0A448IGQ2_MYCAU</name>
<dbReference type="SUPFAM" id="SSF53300">
    <property type="entry name" value="vWA-like"/>
    <property type="match status" value="1"/>
</dbReference>
<dbReference type="PROSITE" id="PS50234">
    <property type="entry name" value="VWFA"/>
    <property type="match status" value="1"/>
</dbReference>
<evidence type="ECO:0000313" key="4">
    <source>
        <dbReference type="Proteomes" id="UP000279306"/>
    </source>
</evidence>
<dbReference type="AlphaFoldDB" id="A0A448IGQ2"/>
<dbReference type="InterPro" id="IPR002035">
    <property type="entry name" value="VWF_A"/>
</dbReference>
<accession>A0A448IGQ2</accession>
<sequence>MTFEPVLPPLLLAVIAVTLVVLRAVALRGAAATGSGALLRWSTTTVVMLLVLLAAARPVTGSSTQSEPVQRPQDGANVYFVVDRSADSAIPDFGGAPRMSGIRDDMAELISAHPGARFAVISFASRPAIDWPLSADAWSLTPVVETLNPYPGPTAAGTEVNAGAAANVLRYQLIAAGQQYPQAPNVVYYLGSGAAESTVTQGVFDTGGIDGGAVLGYGTGSAGGNSLRSIADQLGLPYVQRAAGEALPRIGVAEDQPMTDAVDPGTPRRTELYWALTMLASLLLISEIYLTTRDLLRARATRKVVLP</sequence>
<feature type="domain" description="VWFA" evidence="2">
    <location>
        <begin position="77"/>
        <end position="231"/>
    </location>
</feature>
<keyword evidence="4" id="KW-1185">Reference proteome</keyword>
<organism evidence="3 4">
    <name type="scientific">Mycolicibacterium aurum</name>
    <name type="common">Mycobacterium aurum</name>
    <dbReference type="NCBI Taxonomy" id="1791"/>
    <lineage>
        <taxon>Bacteria</taxon>
        <taxon>Bacillati</taxon>
        <taxon>Actinomycetota</taxon>
        <taxon>Actinomycetes</taxon>
        <taxon>Mycobacteriales</taxon>
        <taxon>Mycobacteriaceae</taxon>
        <taxon>Mycolicibacterium</taxon>
    </lineage>
</organism>
<dbReference type="RefSeq" id="WP_048632266.1">
    <property type="nucleotide sequence ID" value="NZ_CVQQ01000006.1"/>
</dbReference>
<dbReference type="KEGG" id="mauu:NCTC10437_00732"/>
<feature type="transmembrane region" description="Helical" evidence="1">
    <location>
        <begin position="38"/>
        <end position="56"/>
    </location>
</feature>
<reference evidence="3 4" key="1">
    <citation type="submission" date="2018-12" db="EMBL/GenBank/DDBJ databases">
        <authorList>
            <consortium name="Pathogen Informatics"/>
        </authorList>
    </citation>
    <scope>NUCLEOTIDE SEQUENCE [LARGE SCALE GENOMIC DNA]</scope>
    <source>
        <strain evidence="3 4">NCTC10437</strain>
    </source>
</reference>
<protein>
    <recommendedName>
        <fullName evidence="2">VWFA domain-containing protein</fullName>
    </recommendedName>
</protein>
<dbReference type="EMBL" id="LR134356">
    <property type="protein sequence ID" value="VEG51620.1"/>
    <property type="molecule type" value="Genomic_DNA"/>
</dbReference>
<evidence type="ECO:0000256" key="1">
    <source>
        <dbReference type="SAM" id="Phobius"/>
    </source>
</evidence>
<evidence type="ECO:0000313" key="3">
    <source>
        <dbReference type="EMBL" id="VEG51620.1"/>
    </source>
</evidence>
<keyword evidence="1" id="KW-0472">Membrane</keyword>
<feature type="transmembrane region" description="Helical" evidence="1">
    <location>
        <begin position="6"/>
        <end position="26"/>
    </location>
</feature>